<evidence type="ECO:0000256" key="2">
    <source>
        <dbReference type="SAM" id="SignalP"/>
    </source>
</evidence>
<feature type="signal peptide" evidence="2">
    <location>
        <begin position="1"/>
        <end position="21"/>
    </location>
</feature>
<feature type="region of interest" description="Disordered" evidence="1">
    <location>
        <begin position="32"/>
        <end position="61"/>
    </location>
</feature>
<keyword evidence="2" id="KW-0732">Signal</keyword>
<proteinExistence type="predicted"/>
<organism evidence="3 4">
    <name type="scientific">Actinomadura luzonensis</name>
    <dbReference type="NCBI Taxonomy" id="2805427"/>
    <lineage>
        <taxon>Bacteria</taxon>
        <taxon>Bacillati</taxon>
        <taxon>Actinomycetota</taxon>
        <taxon>Actinomycetes</taxon>
        <taxon>Streptosporangiales</taxon>
        <taxon>Thermomonosporaceae</taxon>
        <taxon>Actinomadura</taxon>
    </lineage>
</organism>
<reference evidence="3 4" key="1">
    <citation type="submission" date="2022-04" db="EMBL/GenBank/DDBJ databases">
        <title>Genome draft of Actinomadura sp. ATCC 31491.</title>
        <authorList>
            <person name="Shi X."/>
            <person name="Du Y."/>
        </authorList>
    </citation>
    <scope>NUCLEOTIDE SEQUENCE [LARGE SCALE GENOMIC DNA]</scope>
    <source>
        <strain evidence="3 4">ATCC 31491</strain>
    </source>
</reference>
<comment type="caution">
    <text evidence="3">The sequence shown here is derived from an EMBL/GenBank/DDBJ whole genome shotgun (WGS) entry which is preliminary data.</text>
</comment>
<feature type="chain" id="PRO_5046899875" description="Lipoprotein" evidence="2">
    <location>
        <begin position="22"/>
        <end position="215"/>
    </location>
</feature>
<evidence type="ECO:0000313" key="3">
    <source>
        <dbReference type="EMBL" id="MCK2221271.1"/>
    </source>
</evidence>
<sequence>MRRMTALIGFALLLPAACGQAERAYTPGEAATASAAASPARPAPTGTAPATPTTAATPASGPGAIVMGGGKFQVRIDWPAKPDPLLRLVTGYLVATRKALVAGDDRYLQDLDLELSAAPLAYDWVHGYLEKEQTVRGVTRLYNLRVAAKVGNGVQVNACVDETGARVVSARTGKAVSPRPQWVLAPYLQAVIAHRGDDDVWRIRDIRYDLKGCPG</sequence>
<accession>A0ABT0G9K7</accession>
<keyword evidence="4" id="KW-1185">Reference proteome</keyword>
<dbReference type="Proteomes" id="UP001317259">
    <property type="component" value="Unassembled WGS sequence"/>
</dbReference>
<protein>
    <recommendedName>
        <fullName evidence="5">Lipoprotein</fullName>
    </recommendedName>
</protein>
<gene>
    <name evidence="3" type="ORF">MF672_046835</name>
</gene>
<dbReference type="RefSeq" id="WP_242375627.1">
    <property type="nucleotide sequence ID" value="NZ_JAKRKC020000003.1"/>
</dbReference>
<evidence type="ECO:0008006" key="5">
    <source>
        <dbReference type="Google" id="ProtNLM"/>
    </source>
</evidence>
<dbReference type="EMBL" id="JAKRKC020000003">
    <property type="protein sequence ID" value="MCK2221271.1"/>
    <property type="molecule type" value="Genomic_DNA"/>
</dbReference>
<evidence type="ECO:0000313" key="4">
    <source>
        <dbReference type="Proteomes" id="UP001317259"/>
    </source>
</evidence>
<name>A0ABT0G9K7_9ACTN</name>
<evidence type="ECO:0000256" key="1">
    <source>
        <dbReference type="SAM" id="MobiDB-lite"/>
    </source>
</evidence>